<feature type="transmembrane region" description="Helical" evidence="2">
    <location>
        <begin position="181"/>
        <end position="201"/>
    </location>
</feature>
<accession>A0A225DBT5</accession>
<keyword evidence="4" id="KW-1185">Reference proteome</keyword>
<feature type="region of interest" description="Disordered" evidence="1">
    <location>
        <begin position="267"/>
        <end position="289"/>
    </location>
</feature>
<dbReference type="EMBL" id="NIDE01000011">
    <property type="protein sequence ID" value="OWK39050.1"/>
    <property type="molecule type" value="Genomic_DNA"/>
</dbReference>
<dbReference type="AlphaFoldDB" id="A0A225DBT5"/>
<comment type="caution">
    <text evidence="3">The sequence shown here is derived from an EMBL/GenBank/DDBJ whole genome shotgun (WGS) entry which is preliminary data.</text>
</comment>
<dbReference type="RefSeq" id="WP_088257039.1">
    <property type="nucleotide sequence ID" value="NZ_NIDE01000011.1"/>
</dbReference>
<feature type="transmembrane region" description="Helical" evidence="2">
    <location>
        <begin position="85"/>
        <end position="103"/>
    </location>
</feature>
<keyword evidence="2" id="KW-0812">Transmembrane</keyword>
<proteinExistence type="predicted"/>
<evidence type="ECO:0000313" key="4">
    <source>
        <dbReference type="Proteomes" id="UP000214646"/>
    </source>
</evidence>
<evidence type="ECO:0000256" key="1">
    <source>
        <dbReference type="SAM" id="MobiDB-lite"/>
    </source>
</evidence>
<evidence type="ECO:0000313" key="3">
    <source>
        <dbReference type="EMBL" id="OWK39050.1"/>
    </source>
</evidence>
<feature type="transmembrane region" description="Helical" evidence="2">
    <location>
        <begin position="109"/>
        <end position="129"/>
    </location>
</feature>
<gene>
    <name evidence="3" type="ORF">FRUB_06132</name>
</gene>
<feature type="compositionally biased region" description="Basic residues" evidence="1">
    <location>
        <begin position="274"/>
        <end position="289"/>
    </location>
</feature>
<evidence type="ECO:0000256" key="2">
    <source>
        <dbReference type="SAM" id="Phobius"/>
    </source>
</evidence>
<keyword evidence="2" id="KW-0472">Membrane</keyword>
<keyword evidence="2" id="KW-1133">Transmembrane helix</keyword>
<name>A0A225DBT5_9BACT</name>
<sequence length="289" mass="30224">MATTFTVTIRLQCWKEHHCVGCGTAFRYLFAREVKGTGGAARTAERSAHTRAARVITKGTDPHPCPTCGRFQPEMIARPLAARHAWTSAAGALAVLAVVVLGGTHASAWLTYSAAGLAAAVVTAVATLVHITFARRNPNADLVGNRARAAHELNAGVVQIVKSGDADRADKNPPRKPFAKGHLLAAGLGFLAAVVLAAPFITKGAAGWPSNSGVPEVVGSGEQIVVYFDDSVDALKGHWRGQAKAEVAADEGPGCWVRSSAHRRGMKIGGIRSRSAKPGRPAGRRSGLH</sequence>
<reference evidence="4" key="1">
    <citation type="submission" date="2017-06" db="EMBL/GenBank/DDBJ databases">
        <title>Genome analysis of Fimbriiglobus ruber SP5, the first member of the order Planctomycetales with confirmed chitinolytic capability.</title>
        <authorList>
            <person name="Ravin N.V."/>
            <person name="Rakitin A.L."/>
            <person name="Ivanova A.A."/>
            <person name="Beletsky A.V."/>
            <person name="Kulichevskaya I.S."/>
            <person name="Mardanov A.V."/>
            <person name="Dedysh S.N."/>
        </authorList>
    </citation>
    <scope>NUCLEOTIDE SEQUENCE [LARGE SCALE GENOMIC DNA]</scope>
    <source>
        <strain evidence="4">SP5</strain>
    </source>
</reference>
<organism evidence="3 4">
    <name type="scientific">Fimbriiglobus ruber</name>
    <dbReference type="NCBI Taxonomy" id="1908690"/>
    <lineage>
        <taxon>Bacteria</taxon>
        <taxon>Pseudomonadati</taxon>
        <taxon>Planctomycetota</taxon>
        <taxon>Planctomycetia</taxon>
        <taxon>Gemmatales</taxon>
        <taxon>Gemmataceae</taxon>
        <taxon>Fimbriiglobus</taxon>
    </lineage>
</organism>
<dbReference type="OrthoDB" id="297658at2"/>
<protein>
    <submittedName>
        <fullName evidence="3">Uncharacterized protein</fullName>
    </submittedName>
</protein>
<dbReference type="Proteomes" id="UP000214646">
    <property type="component" value="Unassembled WGS sequence"/>
</dbReference>